<name>A0A7C3FWZ3_9BACT</name>
<comment type="caution">
    <text evidence="1">The sequence shown here is derived from an EMBL/GenBank/DDBJ whole genome shotgun (WGS) entry which is preliminary data.</text>
</comment>
<organism evidence="1">
    <name type="scientific">Sulfurimonas autotrophica</name>
    <dbReference type="NCBI Taxonomy" id="202747"/>
    <lineage>
        <taxon>Bacteria</taxon>
        <taxon>Pseudomonadati</taxon>
        <taxon>Campylobacterota</taxon>
        <taxon>Epsilonproteobacteria</taxon>
        <taxon>Campylobacterales</taxon>
        <taxon>Sulfurimonadaceae</taxon>
        <taxon>Sulfurimonas</taxon>
    </lineage>
</organism>
<dbReference type="EMBL" id="DRNH01000063">
    <property type="protein sequence ID" value="HFB53310.1"/>
    <property type="molecule type" value="Genomic_DNA"/>
</dbReference>
<dbReference type="GO" id="GO:0032259">
    <property type="term" value="P:methylation"/>
    <property type="evidence" value="ECO:0007669"/>
    <property type="project" value="UniProtKB-KW"/>
</dbReference>
<keyword evidence="1" id="KW-0808">Transferase</keyword>
<evidence type="ECO:0000313" key="1">
    <source>
        <dbReference type="EMBL" id="HFB53310.1"/>
    </source>
</evidence>
<dbReference type="AlphaFoldDB" id="A0A7C3FWZ3"/>
<proteinExistence type="predicted"/>
<sequence length="38" mass="4526">NLYKDVVFAKKYLQQKKFRVTITGKDYIFVTATSIRKN</sequence>
<accession>A0A7C3FWZ3</accession>
<gene>
    <name evidence="1" type="ORF">ENJ67_01140</name>
</gene>
<keyword evidence="1" id="KW-0489">Methyltransferase</keyword>
<dbReference type="Proteomes" id="UP000886390">
    <property type="component" value="Unassembled WGS sequence"/>
</dbReference>
<dbReference type="GO" id="GO:0008168">
    <property type="term" value="F:methyltransferase activity"/>
    <property type="evidence" value="ECO:0007669"/>
    <property type="project" value="UniProtKB-KW"/>
</dbReference>
<protein>
    <submittedName>
        <fullName evidence="1">Methyltransferase</fullName>
    </submittedName>
</protein>
<feature type="non-terminal residue" evidence="1">
    <location>
        <position position="1"/>
    </location>
</feature>
<reference evidence="1" key="1">
    <citation type="journal article" date="2020" name="mSystems">
        <title>Genome- and Community-Level Interaction Insights into Carbon Utilization and Element Cycling Functions of Hydrothermarchaeota in Hydrothermal Sediment.</title>
        <authorList>
            <person name="Zhou Z."/>
            <person name="Liu Y."/>
            <person name="Xu W."/>
            <person name="Pan J."/>
            <person name="Luo Z.H."/>
            <person name="Li M."/>
        </authorList>
    </citation>
    <scope>NUCLEOTIDE SEQUENCE [LARGE SCALE GENOMIC DNA]</scope>
    <source>
        <strain evidence="1">HyVt-507</strain>
    </source>
</reference>